<dbReference type="AlphaFoldDB" id="A0A8S3ZZR9"/>
<feature type="domain" description="Serpin" evidence="3">
    <location>
        <begin position="28"/>
        <end position="171"/>
    </location>
</feature>
<evidence type="ECO:0000259" key="3">
    <source>
        <dbReference type="Pfam" id="PF00079"/>
    </source>
</evidence>
<reference evidence="4" key="1">
    <citation type="submission" date="2021-04" db="EMBL/GenBank/DDBJ databases">
        <authorList>
            <consortium name="Molecular Ecology Group"/>
        </authorList>
    </citation>
    <scope>NUCLEOTIDE SEQUENCE</scope>
</reference>
<evidence type="ECO:0000256" key="1">
    <source>
        <dbReference type="ARBA" id="ARBA00009500"/>
    </source>
</evidence>
<organism evidence="4 5">
    <name type="scientific">Candidula unifasciata</name>
    <dbReference type="NCBI Taxonomy" id="100452"/>
    <lineage>
        <taxon>Eukaryota</taxon>
        <taxon>Metazoa</taxon>
        <taxon>Spiralia</taxon>
        <taxon>Lophotrochozoa</taxon>
        <taxon>Mollusca</taxon>
        <taxon>Gastropoda</taxon>
        <taxon>Heterobranchia</taxon>
        <taxon>Euthyneura</taxon>
        <taxon>Panpulmonata</taxon>
        <taxon>Eupulmonata</taxon>
        <taxon>Stylommatophora</taxon>
        <taxon>Helicina</taxon>
        <taxon>Helicoidea</taxon>
        <taxon>Geomitridae</taxon>
        <taxon>Candidula</taxon>
    </lineage>
</organism>
<sequence length="174" mass="19050">MKAPLCILCLLVATDGSANWDKKVAQVCNSFSQSLYQNIAVNGCENSIYSPLSIHQALSMVTLGARGDTAAELSRVLGLSQIPSRPNQPQASYLEVIQQLRQVPHVEILTVNAIFVNPSTEIKADFTNNVTKFYQAEVSSFDLISPGGPERHINRFVYSKTKGLIKTVLTPGRE</sequence>
<dbReference type="EMBL" id="CAJHNH020006334">
    <property type="protein sequence ID" value="CAG5133580.1"/>
    <property type="molecule type" value="Genomic_DNA"/>
</dbReference>
<dbReference type="InterPro" id="IPR036186">
    <property type="entry name" value="Serpin_sf"/>
</dbReference>
<dbReference type="OrthoDB" id="6155405at2759"/>
<dbReference type="Pfam" id="PF00079">
    <property type="entry name" value="Serpin"/>
    <property type="match status" value="1"/>
</dbReference>
<name>A0A8S3ZZR9_9EUPU</name>
<dbReference type="InterPro" id="IPR023796">
    <property type="entry name" value="Serpin_dom"/>
</dbReference>
<evidence type="ECO:0000313" key="4">
    <source>
        <dbReference type="EMBL" id="CAG5133580.1"/>
    </source>
</evidence>
<evidence type="ECO:0000313" key="5">
    <source>
        <dbReference type="Proteomes" id="UP000678393"/>
    </source>
</evidence>
<dbReference type="Gene3D" id="3.30.497.10">
    <property type="entry name" value="Antithrombin, subunit I, domain 2"/>
    <property type="match status" value="1"/>
</dbReference>
<accession>A0A8S3ZZR9</accession>
<dbReference type="PANTHER" id="PTHR11461">
    <property type="entry name" value="SERINE PROTEASE INHIBITOR, SERPIN"/>
    <property type="match status" value="1"/>
</dbReference>
<dbReference type="SUPFAM" id="SSF56574">
    <property type="entry name" value="Serpins"/>
    <property type="match status" value="1"/>
</dbReference>
<keyword evidence="2" id="KW-0732">Signal</keyword>
<dbReference type="GO" id="GO:0005615">
    <property type="term" value="C:extracellular space"/>
    <property type="evidence" value="ECO:0007669"/>
    <property type="project" value="InterPro"/>
</dbReference>
<gene>
    <name evidence="4" type="ORF">CUNI_LOCUS19138</name>
</gene>
<dbReference type="InterPro" id="IPR042178">
    <property type="entry name" value="Serpin_sf_1"/>
</dbReference>
<comment type="similarity">
    <text evidence="1">Belongs to the serpin family.</text>
</comment>
<dbReference type="Proteomes" id="UP000678393">
    <property type="component" value="Unassembled WGS sequence"/>
</dbReference>
<comment type="caution">
    <text evidence="4">The sequence shown here is derived from an EMBL/GenBank/DDBJ whole genome shotgun (WGS) entry which is preliminary data.</text>
</comment>
<feature type="signal peptide" evidence="2">
    <location>
        <begin position="1"/>
        <end position="18"/>
    </location>
</feature>
<feature type="chain" id="PRO_5035847108" description="Serpin domain-containing protein" evidence="2">
    <location>
        <begin position="19"/>
        <end position="174"/>
    </location>
</feature>
<dbReference type="PANTHER" id="PTHR11461:SF211">
    <property type="entry name" value="GH10112P-RELATED"/>
    <property type="match status" value="1"/>
</dbReference>
<dbReference type="InterPro" id="IPR000215">
    <property type="entry name" value="Serpin_fam"/>
</dbReference>
<protein>
    <recommendedName>
        <fullName evidence="3">Serpin domain-containing protein</fullName>
    </recommendedName>
</protein>
<evidence type="ECO:0000256" key="2">
    <source>
        <dbReference type="SAM" id="SignalP"/>
    </source>
</evidence>
<keyword evidence="5" id="KW-1185">Reference proteome</keyword>
<proteinExistence type="inferred from homology"/>
<dbReference type="GO" id="GO:0004867">
    <property type="term" value="F:serine-type endopeptidase inhibitor activity"/>
    <property type="evidence" value="ECO:0007669"/>
    <property type="project" value="InterPro"/>
</dbReference>